<dbReference type="Proteomes" id="UP001139887">
    <property type="component" value="Unassembled WGS sequence"/>
</dbReference>
<dbReference type="AlphaFoldDB" id="A0A9W8I853"/>
<feature type="compositionally biased region" description="Basic and acidic residues" evidence="2">
    <location>
        <begin position="261"/>
        <end position="273"/>
    </location>
</feature>
<feature type="compositionally biased region" description="Low complexity" evidence="2">
    <location>
        <begin position="282"/>
        <end position="299"/>
    </location>
</feature>
<organism evidence="5 6">
    <name type="scientific">Coemansia brasiliensis</name>
    <dbReference type="NCBI Taxonomy" id="2650707"/>
    <lineage>
        <taxon>Eukaryota</taxon>
        <taxon>Fungi</taxon>
        <taxon>Fungi incertae sedis</taxon>
        <taxon>Zoopagomycota</taxon>
        <taxon>Kickxellomycotina</taxon>
        <taxon>Kickxellomycetes</taxon>
        <taxon>Kickxellales</taxon>
        <taxon>Kickxellaceae</taxon>
        <taxon>Coemansia</taxon>
    </lineage>
</organism>
<name>A0A9W8I853_9FUNG</name>
<dbReference type="InterPro" id="IPR035979">
    <property type="entry name" value="RBD_domain_sf"/>
</dbReference>
<dbReference type="InterPro" id="IPR012677">
    <property type="entry name" value="Nucleotide-bd_a/b_plait_sf"/>
</dbReference>
<dbReference type="OrthoDB" id="445357at2759"/>
<feature type="compositionally biased region" description="Acidic residues" evidence="2">
    <location>
        <begin position="94"/>
        <end position="110"/>
    </location>
</feature>
<dbReference type="InterPro" id="IPR036361">
    <property type="entry name" value="SAP_dom_sf"/>
</dbReference>
<evidence type="ECO:0000259" key="3">
    <source>
        <dbReference type="PROSITE" id="PS50102"/>
    </source>
</evidence>
<dbReference type="CDD" id="cd12432">
    <property type="entry name" value="RRM_ACINU"/>
    <property type="match status" value="1"/>
</dbReference>
<dbReference type="SUPFAM" id="SSF54928">
    <property type="entry name" value="RNA-binding domain, RBD"/>
    <property type="match status" value="1"/>
</dbReference>
<protein>
    <recommendedName>
        <fullName evidence="7">SAP domain-containing protein</fullName>
    </recommendedName>
</protein>
<proteinExistence type="predicted"/>
<sequence>MTKLVPSKLKVAELRKELSKRKLPTDGRRNELVERLKAALEEAEETQEETQTVAEAENEADDQIDLLPVDEQENMAMESTGEAEASAADGVAQEVDEQPAEQMEVEGAEAENERKRSHDEVDVAMSNEQETGVMDAVFIKNLERPLTKYRIREMLEKFGTVEDVWLNSIKTRGYARFGTAAQAEAACGKLNGMQFPPEHGRVLESGLITRRRMKELIEAEEARSDEVHTIDLVAVPHEGGNCGVALESKQGKGPAKRQKTGRAEGRGQADKAVADSAPMLVAAASAAASEAKSKQASQETAQDEPPRQTDAGEELRWTKTEPQITYRLLTDAEVAAKKAH</sequence>
<dbReference type="PANTHER" id="PTHR47031:SF3">
    <property type="entry name" value="SAP DOMAIN-CONTAINING PROTEIN"/>
    <property type="match status" value="1"/>
</dbReference>
<dbReference type="PANTHER" id="PTHR47031">
    <property type="entry name" value="SAP DNA-BINDING DOMAIN-CONTAINING PROTEIN"/>
    <property type="match status" value="1"/>
</dbReference>
<gene>
    <name evidence="5" type="ORF">IWW36_003232</name>
</gene>
<evidence type="ECO:0000256" key="1">
    <source>
        <dbReference type="PROSITE-ProRule" id="PRU00176"/>
    </source>
</evidence>
<dbReference type="InterPro" id="IPR034257">
    <property type="entry name" value="Acinus_RRM"/>
</dbReference>
<dbReference type="Pfam" id="PF02037">
    <property type="entry name" value="SAP"/>
    <property type="match status" value="1"/>
</dbReference>
<feature type="domain" description="SAP" evidence="4">
    <location>
        <begin position="6"/>
        <end position="40"/>
    </location>
</feature>
<dbReference type="SMART" id="SM00513">
    <property type="entry name" value="SAP"/>
    <property type="match status" value="1"/>
</dbReference>
<dbReference type="Gene3D" id="3.30.70.330">
    <property type="match status" value="1"/>
</dbReference>
<keyword evidence="1" id="KW-0694">RNA-binding</keyword>
<accession>A0A9W8I853</accession>
<evidence type="ECO:0000313" key="5">
    <source>
        <dbReference type="EMBL" id="KAJ2848549.1"/>
    </source>
</evidence>
<dbReference type="SUPFAM" id="SSF68906">
    <property type="entry name" value="SAP domain"/>
    <property type="match status" value="1"/>
</dbReference>
<feature type="region of interest" description="Disordered" evidence="2">
    <location>
        <begin position="41"/>
        <end position="120"/>
    </location>
</feature>
<dbReference type="EMBL" id="JANBUW010000156">
    <property type="protein sequence ID" value="KAJ2848549.1"/>
    <property type="molecule type" value="Genomic_DNA"/>
</dbReference>
<evidence type="ECO:0000313" key="6">
    <source>
        <dbReference type="Proteomes" id="UP001139887"/>
    </source>
</evidence>
<reference evidence="5" key="1">
    <citation type="submission" date="2022-07" db="EMBL/GenBank/DDBJ databases">
        <title>Phylogenomic reconstructions and comparative analyses of Kickxellomycotina fungi.</title>
        <authorList>
            <person name="Reynolds N.K."/>
            <person name="Stajich J.E."/>
            <person name="Barry K."/>
            <person name="Grigoriev I.V."/>
            <person name="Crous P."/>
            <person name="Smith M.E."/>
        </authorList>
    </citation>
    <scope>NUCLEOTIDE SEQUENCE</scope>
    <source>
        <strain evidence="5">NRRL 1566</strain>
    </source>
</reference>
<dbReference type="InterPro" id="IPR003034">
    <property type="entry name" value="SAP_dom"/>
</dbReference>
<evidence type="ECO:0000256" key="2">
    <source>
        <dbReference type="SAM" id="MobiDB-lite"/>
    </source>
</evidence>
<feature type="compositionally biased region" description="Acidic residues" evidence="2">
    <location>
        <begin position="56"/>
        <end position="73"/>
    </location>
</feature>
<dbReference type="Gene3D" id="1.10.720.30">
    <property type="entry name" value="SAP domain"/>
    <property type="match status" value="1"/>
</dbReference>
<dbReference type="PROSITE" id="PS50102">
    <property type="entry name" value="RRM"/>
    <property type="match status" value="1"/>
</dbReference>
<dbReference type="PROSITE" id="PS50800">
    <property type="entry name" value="SAP"/>
    <property type="match status" value="1"/>
</dbReference>
<dbReference type="GO" id="GO:0003723">
    <property type="term" value="F:RNA binding"/>
    <property type="evidence" value="ECO:0007669"/>
    <property type="project" value="UniProtKB-UniRule"/>
</dbReference>
<feature type="domain" description="RRM" evidence="3">
    <location>
        <begin position="135"/>
        <end position="210"/>
    </location>
</feature>
<feature type="region of interest" description="Disordered" evidence="2">
    <location>
        <begin position="245"/>
        <end position="322"/>
    </location>
</feature>
<feature type="compositionally biased region" description="Basic and acidic residues" evidence="2">
    <location>
        <begin position="111"/>
        <end position="120"/>
    </location>
</feature>
<dbReference type="Pfam" id="PF00076">
    <property type="entry name" value="RRM_1"/>
    <property type="match status" value="1"/>
</dbReference>
<evidence type="ECO:0008006" key="7">
    <source>
        <dbReference type="Google" id="ProtNLM"/>
    </source>
</evidence>
<evidence type="ECO:0000259" key="4">
    <source>
        <dbReference type="PROSITE" id="PS50800"/>
    </source>
</evidence>
<dbReference type="InterPro" id="IPR000504">
    <property type="entry name" value="RRM_dom"/>
</dbReference>
<dbReference type="SMART" id="SM00360">
    <property type="entry name" value="RRM"/>
    <property type="match status" value="1"/>
</dbReference>
<comment type="caution">
    <text evidence="5">The sequence shown here is derived from an EMBL/GenBank/DDBJ whole genome shotgun (WGS) entry which is preliminary data.</text>
</comment>
<keyword evidence="6" id="KW-1185">Reference proteome</keyword>